<evidence type="ECO:0000256" key="1">
    <source>
        <dbReference type="SAM" id="Phobius"/>
    </source>
</evidence>
<dbReference type="PROSITE" id="PS51257">
    <property type="entry name" value="PROKAR_LIPOPROTEIN"/>
    <property type="match status" value="1"/>
</dbReference>
<proteinExistence type="predicted"/>
<keyword evidence="1" id="KW-0472">Membrane</keyword>
<keyword evidence="3" id="KW-1185">Reference proteome</keyword>
<dbReference type="EMBL" id="KK116520">
    <property type="protein sequence ID" value="KFM67996.1"/>
    <property type="molecule type" value="Genomic_DNA"/>
</dbReference>
<dbReference type="AlphaFoldDB" id="A0A087TSA7"/>
<evidence type="ECO:0000313" key="2">
    <source>
        <dbReference type="EMBL" id="KFM67996.1"/>
    </source>
</evidence>
<accession>A0A087TSA7</accession>
<keyword evidence="1" id="KW-1133">Transmembrane helix</keyword>
<reference evidence="2 3" key="1">
    <citation type="submission" date="2013-11" db="EMBL/GenBank/DDBJ databases">
        <title>Genome sequencing of Stegodyphus mimosarum.</title>
        <authorList>
            <person name="Bechsgaard J."/>
        </authorList>
    </citation>
    <scope>NUCLEOTIDE SEQUENCE [LARGE SCALE GENOMIC DNA]</scope>
</reference>
<gene>
    <name evidence="2" type="ORF">X975_07727</name>
</gene>
<dbReference type="Proteomes" id="UP000054359">
    <property type="component" value="Unassembled WGS sequence"/>
</dbReference>
<feature type="transmembrane region" description="Helical" evidence="1">
    <location>
        <begin position="42"/>
        <end position="66"/>
    </location>
</feature>
<sequence>MSNKRANMGNSVYPPTWLTACTLPTFYNSLKFFLSLKGTLCTWHFLVIYFCYFSLFCSFVHVAYIVQFAEVFFKFKGTVCTWYRL</sequence>
<keyword evidence="1" id="KW-0812">Transmembrane</keyword>
<evidence type="ECO:0000313" key="3">
    <source>
        <dbReference type="Proteomes" id="UP000054359"/>
    </source>
</evidence>
<feature type="non-terminal residue" evidence="2">
    <location>
        <position position="85"/>
    </location>
</feature>
<organism evidence="2 3">
    <name type="scientific">Stegodyphus mimosarum</name>
    <name type="common">African social velvet spider</name>
    <dbReference type="NCBI Taxonomy" id="407821"/>
    <lineage>
        <taxon>Eukaryota</taxon>
        <taxon>Metazoa</taxon>
        <taxon>Ecdysozoa</taxon>
        <taxon>Arthropoda</taxon>
        <taxon>Chelicerata</taxon>
        <taxon>Arachnida</taxon>
        <taxon>Araneae</taxon>
        <taxon>Araneomorphae</taxon>
        <taxon>Entelegynae</taxon>
        <taxon>Eresoidea</taxon>
        <taxon>Eresidae</taxon>
        <taxon>Stegodyphus</taxon>
    </lineage>
</organism>
<name>A0A087TSA7_STEMI</name>
<protein>
    <submittedName>
        <fullName evidence="2">Uncharacterized protein</fullName>
    </submittedName>
</protein>